<evidence type="ECO:0000256" key="4">
    <source>
        <dbReference type="ARBA" id="ARBA00022496"/>
    </source>
</evidence>
<reference evidence="19" key="1">
    <citation type="submission" date="2017-02" db="EMBL/GenBank/DDBJ databases">
        <authorList>
            <person name="Varghese N."/>
            <person name="Submissions S."/>
        </authorList>
    </citation>
    <scope>NUCLEOTIDE SEQUENCE [LARGE SCALE GENOMIC DNA]</scope>
    <source>
        <strain evidence="19">UM2</strain>
    </source>
</reference>
<keyword evidence="3 12" id="KW-1134">Transmembrane beta strand</keyword>
<dbReference type="InterPro" id="IPR000531">
    <property type="entry name" value="Beta-barrel_TonB"/>
</dbReference>
<accession>A0A1T5G9X0</accession>
<feature type="domain" description="TonB-dependent receptor-like beta-barrel" evidence="16">
    <location>
        <begin position="298"/>
        <end position="741"/>
    </location>
</feature>
<evidence type="ECO:0000256" key="3">
    <source>
        <dbReference type="ARBA" id="ARBA00022452"/>
    </source>
</evidence>
<evidence type="ECO:0000256" key="5">
    <source>
        <dbReference type="ARBA" id="ARBA00022692"/>
    </source>
</evidence>
<evidence type="ECO:0000256" key="12">
    <source>
        <dbReference type="PROSITE-ProRule" id="PRU01360"/>
    </source>
</evidence>
<sequence>MFLPSAVSNRPLLLGAACAALLAAPVHAQDGPAAPDAVEGIAEITVTAQRRATNLQETPISISALTGDALDQRGMADVAAIGGATPNLSTTSGGAGSGGTSNIQLYIRGIGQFDFLAASDPGVGVYIDGVYYARALGGVFDLLDIERVEILRGPQGTLFGKNALGGALQFITAKPGNDFGGTIEGTFGRYDRINLRGAVNLPIAEDKAAARIAFSSKNADAYGRRLDLATGRSIGRRPGDQDSFTVRGSLDLKPSDRIDILLSYDKTRERQESPPIVNAFIDTVNSAAPLWNALVGGPAGTPWDQRYLSPDPDTSYGTGLTDNRLDAWGASAIVSVDLGPVEFKSITAYRKIFSLFGVDQDGSPLDYASTRNRDHQRQFSEEAQLSGTGFDKRLKWVVGGFYFKERTNDFNQARLLTGLYPALQALPGPLDGSPLSAPTAPGGFGNPLNLGLDLNLDLDTTYRTTSYAAFGQATFDVTDRLALTLGARYTDETKRSELSVLRVQSNSYVIAPGSKVKESYSDFSPRASIDYKVTDDLFTYFVYSEGFRAGGFDGRPTSEAEGLHSFKPEQLTSYELGFKTTLFDRRLRFNADVYYGDYKDIQLRTNTVSNGILVVATENAGKARIRGFEAELTARPVPELELTASVGHTDFDYRKLGNVPGLTFTSKPLKTPEWTTYASGQYSLPTGFGQLVFFGDWSYRTRTYNDAVNTPVLSQGAYSLFNARLTADFGKWSLAGFVNNIADKRVITDGFTVEALGFYNTSYNRPREWGITARYRF</sequence>
<feature type="chain" id="PRO_5010522021" evidence="15">
    <location>
        <begin position="29"/>
        <end position="777"/>
    </location>
</feature>
<evidence type="ECO:0000256" key="15">
    <source>
        <dbReference type="SAM" id="SignalP"/>
    </source>
</evidence>
<dbReference type="InterPro" id="IPR012910">
    <property type="entry name" value="Plug_dom"/>
</dbReference>
<evidence type="ECO:0000256" key="10">
    <source>
        <dbReference type="ARBA" id="ARBA00023136"/>
    </source>
</evidence>
<keyword evidence="19" id="KW-1185">Reference proteome</keyword>
<dbReference type="OrthoDB" id="9760333at2"/>
<evidence type="ECO:0000256" key="13">
    <source>
        <dbReference type="PROSITE-ProRule" id="PRU10144"/>
    </source>
</evidence>
<gene>
    <name evidence="18" type="ORF">SAMN06295920_11316</name>
</gene>
<dbReference type="Proteomes" id="UP000189818">
    <property type="component" value="Unassembled WGS sequence"/>
</dbReference>
<evidence type="ECO:0000256" key="14">
    <source>
        <dbReference type="RuleBase" id="RU003357"/>
    </source>
</evidence>
<comment type="similarity">
    <text evidence="12 14">Belongs to the TonB-dependent receptor family.</text>
</comment>
<dbReference type="GO" id="GO:0006826">
    <property type="term" value="P:iron ion transport"/>
    <property type="evidence" value="ECO:0007669"/>
    <property type="project" value="UniProtKB-KW"/>
</dbReference>
<dbReference type="PROSITE" id="PS01156">
    <property type="entry name" value="TONB_DEPENDENT_REC_2"/>
    <property type="match status" value="1"/>
</dbReference>
<dbReference type="GO" id="GO:0009279">
    <property type="term" value="C:cell outer membrane"/>
    <property type="evidence" value="ECO:0007669"/>
    <property type="project" value="UniProtKB-SubCell"/>
</dbReference>
<dbReference type="PROSITE" id="PS52016">
    <property type="entry name" value="TONB_DEPENDENT_REC_3"/>
    <property type="match status" value="1"/>
</dbReference>
<evidence type="ECO:0000256" key="7">
    <source>
        <dbReference type="ARBA" id="ARBA00023004"/>
    </source>
</evidence>
<feature type="signal peptide" evidence="15">
    <location>
        <begin position="1"/>
        <end position="28"/>
    </location>
</feature>
<dbReference type="STRING" id="439228.SAMN06295920_11316"/>
<keyword evidence="7" id="KW-0408">Iron</keyword>
<feature type="domain" description="TonB-dependent receptor plug" evidence="17">
    <location>
        <begin position="55"/>
        <end position="167"/>
    </location>
</feature>
<evidence type="ECO:0000256" key="1">
    <source>
        <dbReference type="ARBA" id="ARBA00004571"/>
    </source>
</evidence>
<keyword evidence="10 12" id="KW-0472">Membrane</keyword>
<keyword evidence="6 15" id="KW-0732">Signal</keyword>
<dbReference type="CDD" id="cd01347">
    <property type="entry name" value="ligand_gated_channel"/>
    <property type="match status" value="1"/>
</dbReference>
<comment type="subcellular location">
    <subcellularLocation>
        <location evidence="1 12">Cell outer membrane</location>
        <topology evidence="1 12">Multi-pass membrane protein</topology>
    </subcellularLocation>
</comment>
<dbReference type="Pfam" id="PF07715">
    <property type="entry name" value="Plug"/>
    <property type="match status" value="1"/>
</dbReference>
<evidence type="ECO:0000259" key="16">
    <source>
        <dbReference type="Pfam" id="PF00593"/>
    </source>
</evidence>
<dbReference type="InterPro" id="IPR010917">
    <property type="entry name" value="TonB_rcpt_CS"/>
</dbReference>
<proteinExistence type="inferred from homology"/>
<evidence type="ECO:0000256" key="2">
    <source>
        <dbReference type="ARBA" id="ARBA00022448"/>
    </source>
</evidence>
<protein>
    <submittedName>
        <fullName evidence="18">Iron complex outermembrane recepter protein</fullName>
    </submittedName>
</protein>
<name>A0A1T5G9X0_9SPHN</name>
<dbReference type="PANTHER" id="PTHR32552:SF81">
    <property type="entry name" value="TONB-DEPENDENT OUTER MEMBRANE RECEPTOR"/>
    <property type="match status" value="1"/>
</dbReference>
<keyword evidence="11 12" id="KW-0998">Cell outer membrane</keyword>
<evidence type="ECO:0000256" key="8">
    <source>
        <dbReference type="ARBA" id="ARBA00023065"/>
    </source>
</evidence>
<dbReference type="RefSeq" id="WP_079650331.1">
    <property type="nucleotide sequence ID" value="NZ_FUYM01000013.1"/>
</dbReference>
<dbReference type="AlphaFoldDB" id="A0A1T5G9X0"/>
<evidence type="ECO:0000313" key="19">
    <source>
        <dbReference type="Proteomes" id="UP000189818"/>
    </source>
</evidence>
<organism evidence="18 19">
    <name type="scientific">Rhizorhabdus histidinilytica</name>
    <dbReference type="NCBI Taxonomy" id="439228"/>
    <lineage>
        <taxon>Bacteria</taxon>
        <taxon>Pseudomonadati</taxon>
        <taxon>Pseudomonadota</taxon>
        <taxon>Alphaproteobacteria</taxon>
        <taxon>Sphingomonadales</taxon>
        <taxon>Sphingomonadaceae</taxon>
        <taxon>Rhizorhabdus</taxon>
    </lineage>
</organism>
<keyword evidence="8" id="KW-0406">Ion transport</keyword>
<evidence type="ECO:0000256" key="6">
    <source>
        <dbReference type="ARBA" id="ARBA00022729"/>
    </source>
</evidence>
<evidence type="ECO:0000313" key="18">
    <source>
        <dbReference type="EMBL" id="SKC05218.1"/>
    </source>
</evidence>
<dbReference type="Gene3D" id="2.40.170.20">
    <property type="entry name" value="TonB-dependent receptor, beta-barrel domain"/>
    <property type="match status" value="1"/>
</dbReference>
<dbReference type="EMBL" id="FUYM01000013">
    <property type="protein sequence ID" value="SKC05218.1"/>
    <property type="molecule type" value="Genomic_DNA"/>
</dbReference>
<keyword evidence="5 12" id="KW-0812">Transmembrane</keyword>
<dbReference type="InterPro" id="IPR036942">
    <property type="entry name" value="Beta-barrel_TonB_sf"/>
</dbReference>
<keyword evidence="4" id="KW-0410">Iron transport</keyword>
<feature type="short sequence motif" description="TonB C-terminal box" evidence="13">
    <location>
        <begin position="760"/>
        <end position="777"/>
    </location>
</feature>
<evidence type="ECO:0000259" key="17">
    <source>
        <dbReference type="Pfam" id="PF07715"/>
    </source>
</evidence>
<evidence type="ECO:0000256" key="9">
    <source>
        <dbReference type="ARBA" id="ARBA00023077"/>
    </source>
</evidence>
<evidence type="ECO:0000256" key="11">
    <source>
        <dbReference type="ARBA" id="ARBA00023237"/>
    </source>
</evidence>
<dbReference type="SUPFAM" id="SSF56935">
    <property type="entry name" value="Porins"/>
    <property type="match status" value="1"/>
</dbReference>
<dbReference type="Pfam" id="PF00593">
    <property type="entry name" value="TonB_dep_Rec_b-barrel"/>
    <property type="match status" value="1"/>
</dbReference>
<dbReference type="InterPro" id="IPR039426">
    <property type="entry name" value="TonB-dep_rcpt-like"/>
</dbReference>
<keyword evidence="9 14" id="KW-0798">TonB box</keyword>
<dbReference type="PANTHER" id="PTHR32552">
    <property type="entry name" value="FERRICHROME IRON RECEPTOR-RELATED"/>
    <property type="match status" value="1"/>
</dbReference>
<keyword evidence="2 12" id="KW-0813">Transport</keyword>